<dbReference type="InterPro" id="IPR045151">
    <property type="entry name" value="DCAF8"/>
</dbReference>
<keyword evidence="1" id="KW-0853">WD repeat</keyword>
<keyword evidence="7" id="KW-1185">Reference proteome</keyword>
<dbReference type="EMBL" id="LT558135">
    <property type="protein sequence ID" value="SAM85717.1"/>
    <property type="molecule type" value="Genomic_DNA"/>
</dbReference>
<evidence type="ECO:0000256" key="1">
    <source>
        <dbReference type="ARBA" id="ARBA00022574"/>
    </source>
</evidence>
<keyword evidence="2" id="KW-0677">Repeat</keyword>
<reference evidence="4" key="1">
    <citation type="submission" date="2016-04" db="EMBL/GenBank/DDBJ databases">
        <authorList>
            <person name="Evans L.H."/>
            <person name="Alamgir A."/>
            <person name="Owens N."/>
            <person name="Weber N.D."/>
            <person name="Virtaneva K."/>
            <person name="Barbian K."/>
            <person name="Babar A."/>
            <person name="Rosenke K."/>
        </authorList>
    </citation>
    <scope>NUCLEOTIDE SEQUENCE</scope>
    <source>
        <strain evidence="4">UB2112</strain>
    </source>
</reference>
<evidence type="ECO:0000313" key="7">
    <source>
        <dbReference type="Proteomes" id="UP000658997"/>
    </source>
</evidence>
<dbReference type="GO" id="GO:0080008">
    <property type="term" value="C:Cul4-RING E3 ubiquitin ligase complex"/>
    <property type="evidence" value="ECO:0007669"/>
    <property type="project" value="TreeGrafter"/>
</dbReference>
<protein>
    <submittedName>
        <fullName evidence="4">Uncharacterized protein</fullName>
    </submittedName>
</protein>
<dbReference type="GO" id="GO:0045717">
    <property type="term" value="P:negative regulation of fatty acid biosynthetic process"/>
    <property type="evidence" value="ECO:0007669"/>
    <property type="project" value="TreeGrafter"/>
</dbReference>
<dbReference type="GO" id="GO:0005737">
    <property type="term" value="C:cytoplasm"/>
    <property type="evidence" value="ECO:0007669"/>
    <property type="project" value="TreeGrafter"/>
</dbReference>
<evidence type="ECO:0000256" key="2">
    <source>
        <dbReference type="ARBA" id="ARBA00022737"/>
    </source>
</evidence>
<reference evidence="6" key="2">
    <citation type="submission" date="2016-04" db="EMBL/GenBank/DDBJ databases">
        <authorList>
            <person name="Guldener U."/>
            <person name="Guldener U."/>
        </authorList>
    </citation>
    <scope>NUCLEOTIDE SEQUENCE [LARGE SCALE GENOMIC DNA]</scope>
    <source>
        <strain evidence="6">UB2112</strain>
    </source>
</reference>
<organism evidence="4 6">
    <name type="scientific">Ustilago bromivora</name>
    <dbReference type="NCBI Taxonomy" id="307758"/>
    <lineage>
        <taxon>Eukaryota</taxon>
        <taxon>Fungi</taxon>
        <taxon>Dikarya</taxon>
        <taxon>Basidiomycota</taxon>
        <taxon>Ustilaginomycotina</taxon>
        <taxon>Ustilaginomycetes</taxon>
        <taxon>Ustilaginales</taxon>
        <taxon>Ustilaginaceae</taxon>
        <taxon>Ustilago</taxon>
    </lineage>
</organism>
<evidence type="ECO:0000313" key="4">
    <source>
        <dbReference type="EMBL" id="SAM85717.1"/>
    </source>
</evidence>
<feature type="region of interest" description="Disordered" evidence="3">
    <location>
        <begin position="54"/>
        <end position="90"/>
    </location>
</feature>
<accession>A0A1K0GCD0</accession>
<dbReference type="PANTHER" id="PTHR15574">
    <property type="entry name" value="WD REPEAT DOMAIN-CONTAINING FAMILY"/>
    <property type="match status" value="1"/>
</dbReference>
<evidence type="ECO:0000313" key="6">
    <source>
        <dbReference type="Proteomes" id="UP000179920"/>
    </source>
</evidence>
<dbReference type="OrthoDB" id="2414538at2759"/>
<dbReference type="Proteomes" id="UP000179920">
    <property type="component" value="Chromosome XIX"/>
</dbReference>
<sequence length="119" mass="13547">MWDKLTSEIKGIWHGDSSMVNVMAMHLDLPVFAISGIDDTIKIFAPITITPFPLPPQSEESQDHASTAENAKKRARTEASNDRRSYKTSDRLADKDDICARNDRQLFRNFAYLAFYLPI</sequence>
<dbReference type="AlphaFoldDB" id="A0A1K0GCD0"/>
<feature type="compositionally biased region" description="Basic and acidic residues" evidence="3">
    <location>
        <begin position="70"/>
        <end position="90"/>
    </location>
</feature>
<proteinExistence type="predicted"/>
<name>A0A1K0GCD0_9BASI</name>
<dbReference type="PANTHER" id="PTHR15574:SF40">
    <property type="entry name" value="WD AND TETRATRICOPEPTIDE REPEATS PROTEIN 1"/>
    <property type="match status" value="1"/>
</dbReference>
<gene>
    <name evidence="5" type="ORF">UBRO2_01552</name>
    <name evidence="4" type="ORF">UBRO_20103</name>
</gene>
<dbReference type="EMBL" id="ULHB01000021">
    <property type="protein sequence ID" value="SYW76715.1"/>
    <property type="molecule type" value="Genomic_DNA"/>
</dbReference>
<evidence type="ECO:0000256" key="3">
    <source>
        <dbReference type="SAM" id="MobiDB-lite"/>
    </source>
</evidence>
<evidence type="ECO:0000313" key="5">
    <source>
        <dbReference type="EMBL" id="SYW76715.1"/>
    </source>
</evidence>
<dbReference type="Proteomes" id="UP000658997">
    <property type="component" value="Unassembled WGS sequence"/>
</dbReference>
<reference evidence="5" key="3">
    <citation type="submission" date="2018-08" db="EMBL/GenBank/DDBJ databases">
        <authorList>
            <person name="Guldener U."/>
        </authorList>
    </citation>
    <scope>NUCLEOTIDE SEQUENCE</scope>
    <source>
        <strain evidence="5">UB2</strain>
    </source>
</reference>